<evidence type="ECO:0000313" key="2">
    <source>
        <dbReference type="EMBL" id="MQW33898.1"/>
    </source>
</evidence>
<gene>
    <name evidence="2" type="ORF">GHK53_14090</name>
</gene>
<dbReference type="SUPFAM" id="SSF53850">
    <property type="entry name" value="Periplasmic binding protein-like II"/>
    <property type="match status" value="1"/>
</dbReference>
<proteinExistence type="predicted"/>
<evidence type="ECO:0000259" key="1">
    <source>
        <dbReference type="Pfam" id="PF03466"/>
    </source>
</evidence>
<feature type="domain" description="LysR substrate-binding" evidence="1">
    <location>
        <begin position="4"/>
        <end position="71"/>
    </location>
</feature>
<dbReference type="EMBL" id="WISR01000132">
    <property type="protein sequence ID" value="MQW33898.1"/>
    <property type="molecule type" value="Genomic_DNA"/>
</dbReference>
<name>A0AAW9TQC3_RHIML</name>
<protein>
    <recommendedName>
        <fullName evidence="1">LysR substrate-binding domain-containing protein</fullName>
    </recommendedName>
</protein>
<organism evidence="2 3">
    <name type="scientific">Rhizobium meliloti</name>
    <name type="common">Ensifer meliloti</name>
    <name type="synonym">Sinorhizobium meliloti</name>
    <dbReference type="NCBI Taxonomy" id="382"/>
    <lineage>
        <taxon>Bacteria</taxon>
        <taxon>Pseudomonadati</taxon>
        <taxon>Pseudomonadota</taxon>
        <taxon>Alphaproteobacteria</taxon>
        <taxon>Hyphomicrobiales</taxon>
        <taxon>Rhizobiaceae</taxon>
        <taxon>Sinorhizobium/Ensifer group</taxon>
        <taxon>Sinorhizobium</taxon>
    </lineage>
</organism>
<dbReference type="Pfam" id="PF03466">
    <property type="entry name" value="LysR_substrate"/>
    <property type="match status" value="1"/>
</dbReference>
<reference evidence="2 3" key="1">
    <citation type="journal article" date="2013" name="Genome Biol.">
        <title>Comparative genomics of the core and accessory genomes of 48 Sinorhizobium strains comprising five genospecies.</title>
        <authorList>
            <person name="Sugawara M."/>
            <person name="Epstein B."/>
            <person name="Badgley B.D."/>
            <person name="Unno T."/>
            <person name="Xu L."/>
            <person name="Reese J."/>
            <person name="Gyaneshwar P."/>
            <person name="Denny R."/>
            <person name="Mudge J."/>
            <person name="Bharti A.K."/>
            <person name="Farmer A.D."/>
            <person name="May G.D."/>
            <person name="Woodward J.E."/>
            <person name="Medigue C."/>
            <person name="Vallenet D."/>
            <person name="Lajus A."/>
            <person name="Rouy Z."/>
            <person name="Martinez-Vaz B."/>
            <person name="Tiffin P."/>
            <person name="Young N.D."/>
            <person name="Sadowsky M.J."/>
        </authorList>
    </citation>
    <scope>NUCLEOTIDE SEQUENCE [LARGE SCALE GENOMIC DNA]</scope>
    <source>
        <strain evidence="2 3">N6B1</strain>
    </source>
</reference>
<dbReference type="AlphaFoldDB" id="A0AAW9TQC3"/>
<sequence length="79" mass="8718">MTKHALILAGIGWGNLPLWLVERDLAEGRLVRVPAAEFGLQGETLTNAYLMHRTDEHLGPATRAFCDALLRMAGHRTVP</sequence>
<dbReference type="Proteomes" id="UP000429484">
    <property type="component" value="Unassembled WGS sequence"/>
</dbReference>
<dbReference type="InterPro" id="IPR005119">
    <property type="entry name" value="LysR_subst-bd"/>
</dbReference>
<accession>A0AAW9TQC3</accession>
<dbReference type="Gene3D" id="3.40.190.290">
    <property type="match status" value="1"/>
</dbReference>
<evidence type="ECO:0000313" key="3">
    <source>
        <dbReference type="Proteomes" id="UP000429484"/>
    </source>
</evidence>
<comment type="caution">
    <text evidence="2">The sequence shown here is derived from an EMBL/GenBank/DDBJ whole genome shotgun (WGS) entry which is preliminary data.</text>
</comment>